<evidence type="ECO:0000313" key="3">
    <source>
        <dbReference type="Proteomes" id="UP000027265"/>
    </source>
</evidence>
<name>A0A067PMW9_9AGAM</name>
<organism evidence="2 3">
    <name type="scientific">Jaapia argillacea MUCL 33604</name>
    <dbReference type="NCBI Taxonomy" id="933084"/>
    <lineage>
        <taxon>Eukaryota</taxon>
        <taxon>Fungi</taxon>
        <taxon>Dikarya</taxon>
        <taxon>Basidiomycota</taxon>
        <taxon>Agaricomycotina</taxon>
        <taxon>Agaricomycetes</taxon>
        <taxon>Agaricomycetidae</taxon>
        <taxon>Jaapiales</taxon>
        <taxon>Jaapiaceae</taxon>
        <taxon>Jaapia</taxon>
    </lineage>
</organism>
<accession>A0A067PMW9</accession>
<evidence type="ECO:0000313" key="2">
    <source>
        <dbReference type="EMBL" id="KDQ51671.1"/>
    </source>
</evidence>
<dbReference type="Proteomes" id="UP000027265">
    <property type="component" value="Unassembled WGS sequence"/>
</dbReference>
<evidence type="ECO:0000256" key="1">
    <source>
        <dbReference type="SAM" id="MobiDB-lite"/>
    </source>
</evidence>
<keyword evidence="3" id="KW-1185">Reference proteome</keyword>
<reference evidence="3" key="1">
    <citation type="journal article" date="2014" name="Proc. Natl. Acad. Sci. U.S.A.">
        <title>Extensive sampling of basidiomycete genomes demonstrates inadequacy of the white-rot/brown-rot paradigm for wood decay fungi.</title>
        <authorList>
            <person name="Riley R."/>
            <person name="Salamov A.A."/>
            <person name="Brown D.W."/>
            <person name="Nagy L.G."/>
            <person name="Floudas D."/>
            <person name="Held B.W."/>
            <person name="Levasseur A."/>
            <person name="Lombard V."/>
            <person name="Morin E."/>
            <person name="Otillar R."/>
            <person name="Lindquist E.A."/>
            <person name="Sun H."/>
            <person name="LaButti K.M."/>
            <person name="Schmutz J."/>
            <person name="Jabbour D."/>
            <person name="Luo H."/>
            <person name="Baker S.E."/>
            <person name="Pisabarro A.G."/>
            <person name="Walton J.D."/>
            <person name="Blanchette R.A."/>
            <person name="Henrissat B."/>
            <person name="Martin F."/>
            <person name="Cullen D."/>
            <person name="Hibbett D.S."/>
            <person name="Grigoriev I.V."/>
        </authorList>
    </citation>
    <scope>NUCLEOTIDE SEQUENCE [LARGE SCALE GENOMIC DNA]</scope>
    <source>
        <strain evidence="3">MUCL 33604</strain>
    </source>
</reference>
<protein>
    <submittedName>
        <fullName evidence="2">Uncharacterized protein</fullName>
    </submittedName>
</protein>
<dbReference type="HOGENOM" id="CLU_2705148_0_0_1"/>
<sequence length="73" mass="7987">MAPVQLTTKHAMMNFVFTTHLQHPTHPVHHPILPGVPPSPAISETLCSSDMLHPDLGPSPPNPHHSSPILPRR</sequence>
<gene>
    <name evidence="2" type="ORF">JAAARDRAFT_501924</name>
</gene>
<dbReference type="InParanoid" id="A0A067PMW9"/>
<dbReference type="EMBL" id="KL197746">
    <property type="protein sequence ID" value="KDQ51671.1"/>
    <property type="molecule type" value="Genomic_DNA"/>
</dbReference>
<proteinExistence type="predicted"/>
<feature type="compositionally biased region" description="Low complexity" evidence="1">
    <location>
        <begin position="64"/>
        <end position="73"/>
    </location>
</feature>
<feature type="region of interest" description="Disordered" evidence="1">
    <location>
        <begin position="28"/>
        <end position="73"/>
    </location>
</feature>
<dbReference type="AlphaFoldDB" id="A0A067PMW9"/>